<reference evidence="1 2" key="1">
    <citation type="submission" date="2021-06" db="EMBL/GenBank/DDBJ databases">
        <authorList>
            <person name="Kallberg Y."/>
            <person name="Tangrot J."/>
            <person name="Rosling A."/>
        </authorList>
    </citation>
    <scope>NUCLEOTIDE SEQUENCE [LARGE SCALE GENOMIC DNA]</scope>
    <source>
        <strain evidence="1 2">120-4 pot B 10/14</strain>
    </source>
</reference>
<comment type="caution">
    <text evidence="1">The sequence shown here is derived from an EMBL/GenBank/DDBJ whole genome shotgun (WGS) entry which is preliminary data.</text>
</comment>
<keyword evidence="2" id="KW-1185">Reference proteome</keyword>
<feature type="non-terminal residue" evidence="1">
    <location>
        <position position="88"/>
    </location>
</feature>
<sequence length="88" mass="9955">MRSTLEQENKIVEPPLSWDEKVDNESTTLSNITNTTDIKQSEYIESIPKAKSTQVIDAKNSNATNEIKAVYILDSENFIEDLDFIEGC</sequence>
<protein>
    <submittedName>
        <fullName evidence="1">10585_t:CDS:1</fullName>
    </submittedName>
</protein>
<dbReference type="EMBL" id="CAJVQB010041750">
    <property type="protein sequence ID" value="CAG8829825.1"/>
    <property type="molecule type" value="Genomic_DNA"/>
</dbReference>
<organism evidence="1 2">
    <name type="scientific">Gigaspora margarita</name>
    <dbReference type="NCBI Taxonomy" id="4874"/>
    <lineage>
        <taxon>Eukaryota</taxon>
        <taxon>Fungi</taxon>
        <taxon>Fungi incertae sedis</taxon>
        <taxon>Mucoromycota</taxon>
        <taxon>Glomeromycotina</taxon>
        <taxon>Glomeromycetes</taxon>
        <taxon>Diversisporales</taxon>
        <taxon>Gigasporaceae</taxon>
        <taxon>Gigaspora</taxon>
    </lineage>
</organism>
<evidence type="ECO:0000313" key="1">
    <source>
        <dbReference type="EMBL" id="CAG8829825.1"/>
    </source>
</evidence>
<name>A0ABN7WFA1_GIGMA</name>
<dbReference type="Proteomes" id="UP000789901">
    <property type="component" value="Unassembled WGS sequence"/>
</dbReference>
<proteinExistence type="predicted"/>
<accession>A0ABN7WFA1</accession>
<gene>
    <name evidence="1" type="ORF">GMARGA_LOCUS30087</name>
</gene>
<evidence type="ECO:0000313" key="2">
    <source>
        <dbReference type="Proteomes" id="UP000789901"/>
    </source>
</evidence>